<feature type="transmembrane region" description="Helical" evidence="2">
    <location>
        <begin position="176"/>
        <end position="200"/>
    </location>
</feature>
<sequence>MSRRTALGAMVIAGAGWGAVFAAPELAPLAPALLLAMGRFVAFGAVSLPQVRAVLRADVPWGRVVAHALTGSLLYYALVALAVRLAGPTLAVATIGLVPVVMALVSARRRGRAGLLALAPALALVAVGQVLVHTSPTPGPGGWSAVIGTALALAAVVSWSWYGLDSHRLLAARPDLGPVLAGAEGLAAGVLALPLAIWLLAVDGVPAEPVRALLVVLFLGLVSSWLAVRLWHAAAARLSPVLVSQLMALETAWGFVFAALLAGAVPGPLALAGEAALVAGVALAVVTDAHRERREHAHTGPGSSVSTARATRSAASRTRDERGSSAEVCATASSSAHTSNPA</sequence>
<reference evidence="3" key="1">
    <citation type="submission" date="2020-02" db="EMBL/GenBank/DDBJ databases">
        <authorList>
            <person name="Meier V. D."/>
        </authorList>
    </citation>
    <scope>NUCLEOTIDE SEQUENCE</scope>
    <source>
        <strain evidence="3">AVDCRST_MAG54</strain>
    </source>
</reference>
<keyword evidence="2" id="KW-0472">Membrane</keyword>
<keyword evidence="2" id="KW-1133">Transmembrane helix</keyword>
<dbReference type="EMBL" id="CADCTH010000064">
    <property type="protein sequence ID" value="CAA9218982.1"/>
    <property type="molecule type" value="Genomic_DNA"/>
</dbReference>
<feature type="transmembrane region" description="Helical" evidence="2">
    <location>
        <begin position="32"/>
        <end position="52"/>
    </location>
</feature>
<proteinExistence type="predicted"/>
<dbReference type="AlphaFoldDB" id="A0A6J4HA92"/>
<dbReference type="InterPro" id="IPR037185">
    <property type="entry name" value="EmrE-like"/>
</dbReference>
<feature type="transmembrane region" description="Helical" evidence="2">
    <location>
        <begin position="212"/>
        <end position="231"/>
    </location>
</feature>
<feature type="compositionally biased region" description="Low complexity" evidence="1">
    <location>
        <begin position="303"/>
        <end position="316"/>
    </location>
</feature>
<feature type="transmembrane region" description="Helical" evidence="2">
    <location>
        <begin position="243"/>
        <end position="263"/>
    </location>
</feature>
<evidence type="ECO:0000313" key="3">
    <source>
        <dbReference type="EMBL" id="CAA9218982.1"/>
    </source>
</evidence>
<feature type="compositionally biased region" description="Polar residues" evidence="1">
    <location>
        <begin position="331"/>
        <end position="342"/>
    </location>
</feature>
<name>A0A6J4HA92_9PSEU</name>
<keyword evidence="2" id="KW-0812">Transmembrane</keyword>
<evidence type="ECO:0000256" key="1">
    <source>
        <dbReference type="SAM" id="MobiDB-lite"/>
    </source>
</evidence>
<feature type="transmembrane region" description="Helical" evidence="2">
    <location>
        <begin position="64"/>
        <end position="83"/>
    </location>
</feature>
<dbReference type="SUPFAM" id="SSF103481">
    <property type="entry name" value="Multidrug resistance efflux transporter EmrE"/>
    <property type="match status" value="1"/>
</dbReference>
<evidence type="ECO:0008006" key="4">
    <source>
        <dbReference type="Google" id="ProtNLM"/>
    </source>
</evidence>
<feature type="transmembrane region" description="Helical" evidence="2">
    <location>
        <begin position="114"/>
        <end position="131"/>
    </location>
</feature>
<gene>
    <name evidence="3" type="ORF">AVDCRST_MAG54-477</name>
</gene>
<evidence type="ECO:0000256" key="2">
    <source>
        <dbReference type="SAM" id="Phobius"/>
    </source>
</evidence>
<organism evidence="3">
    <name type="scientific">uncultured Actinomycetospora sp</name>
    <dbReference type="NCBI Taxonomy" id="1135996"/>
    <lineage>
        <taxon>Bacteria</taxon>
        <taxon>Bacillati</taxon>
        <taxon>Actinomycetota</taxon>
        <taxon>Actinomycetes</taxon>
        <taxon>Pseudonocardiales</taxon>
        <taxon>Pseudonocardiaceae</taxon>
        <taxon>Actinomycetospora</taxon>
        <taxon>environmental samples</taxon>
    </lineage>
</organism>
<protein>
    <recommendedName>
        <fullName evidence="4">EamA domain-containing protein</fullName>
    </recommendedName>
</protein>
<feature type="transmembrane region" description="Helical" evidence="2">
    <location>
        <begin position="89"/>
        <end position="107"/>
    </location>
</feature>
<accession>A0A6J4HA92</accession>
<feature type="transmembrane region" description="Helical" evidence="2">
    <location>
        <begin position="269"/>
        <end position="286"/>
    </location>
</feature>
<feature type="transmembrane region" description="Helical" evidence="2">
    <location>
        <begin position="143"/>
        <end position="164"/>
    </location>
</feature>
<feature type="region of interest" description="Disordered" evidence="1">
    <location>
        <begin position="292"/>
        <end position="342"/>
    </location>
</feature>